<name>A0A1M7UHH6_9BRAD</name>
<dbReference type="InterPro" id="IPR015421">
    <property type="entry name" value="PyrdxlP-dep_Trfase_major"/>
</dbReference>
<organism evidence="1 2">
    <name type="scientific">Bradyrhizobium erythrophlei</name>
    <dbReference type="NCBI Taxonomy" id="1437360"/>
    <lineage>
        <taxon>Bacteria</taxon>
        <taxon>Pseudomonadati</taxon>
        <taxon>Pseudomonadota</taxon>
        <taxon>Alphaproteobacteria</taxon>
        <taxon>Hyphomicrobiales</taxon>
        <taxon>Nitrobacteraceae</taxon>
        <taxon>Bradyrhizobium</taxon>
    </lineage>
</organism>
<dbReference type="InterPro" id="IPR015424">
    <property type="entry name" value="PyrdxlP-dep_Trfase"/>
</dbReference>
<keyword evidence="2" id="KW-1185">Reference proteome</keyword>
<dbReference type="OrthoDB" id="9777744at2"/>
<evidence type="ECO:0008006" key="3">
    <source>
        <dbReference type="Google" id="ProtNLM"/>
    </source>
</evidence>
<dbReference type="SUPFAM" id="SSF53383">
    <property type="entry name" value="PLP-dependent transferases"/>
    <property type="match status" value="1"/>
</dbReference>
<dbReference type="Gene3D" id="3.40.640.10">
    <property type="entry name" value="Type I PLP-dependent aspartate aminotransferase-like (Major domain)"/>
    <property type="match status" value="1"/>
</dbReference>
<evidence type="ECO:0000313" key="2">
    <source>
        <dbReference type="Proteomes" id="UP000184096"/>
    </source>
</evidence>
<proteinExistence type="predicted"/>
<accession>A0A1M7UHH6</accession>
<dbReference type="RefSeq" id="WP_072822053.1">
    <property type="nucleotide sequence ID" value="NZ_LT670849.1"/>
</dbReference>
<dbReference type="EMBL" id="LT670849">
    <property type="protein sequence ID" value="SHN82394.1"/>
    <property type="molecule type" value="Genomic_DNA"/>
</dbReference>
<dbReference type="AlphaFoldDB" id="A0A1M7UHH6"/>
<protein>
    <recommendedName>
        <fullName evidence="3">dTDP-4-amino-4,6-dideoxygalactose transaminase</fullName>
    </recommendedName>
</protein>
<sequence length="372" mass="41314">MLTMLRVATERSELGTPGAGLPLPGSGLSIARLSTGRCALNYLIQRLPRGCEWTVLMPCYVAEGVIGPFRAAGMSVRHYRLNEHLAPNEVDVANLLSECRQGVLFVLIHYFGFSSLTESLRNMIAEREAVLICDCAHAPLSSTEQGVSLSEQGDVALHSLNKFLPVTDGAIILSRVEEINLAAGKGDLLEPPHDALAHFNRHLEACRALLECHSAEAARPLLVTIDESYEAYYKIINQDLSPRHQSKNSKAIEDAFSYESCAARRRRHASYLYENLKSPSFEPVHEALPKGAVPFGVPFRIRGKRRNEVLERLFEQNVLLSTLVDKWDFVPLGRSDFFASEVSFMQDHVLVPVSEFLSEEDVADMVIKLNGV</sequence>
<dbReference type="Proteomes" id="UP000184096">
    <property type="component" value="Chromosome I"/>
</dbReference>
<evidence type="ECO:0000313" key="1">
    <source>
        <dbReference type="EMBL" id="SHN82394.1"/>
    </source>
</evidence>
<gene>
    <name evidence="1" type="ORF">SAMN05444170_5099</name>
</gene>
<reference evidence="2" key="1">
    <citation type="submission" date="2016-11" db="EMBL/GenBank/DDBJ databases">
        <authorList>
            <person name="Varghese N."/>
            <person name="Submissions S."/>
        </authorList>
    </citation>
    <scope>NUCLEOTIDE SEQUENCE [LARGE SCALE GENOMIC DNA]</scope>
    <source>
        <strain evidence="2">GAS401</strain>
    </source>
</reference>